<protein>
    <submittedName>
        <fullName evidence="1">Uncharacterized protein</fullName>
    </submittedName>
</protein>
<accession>A0A6C0ETX2</accession>
<organism evidence="1">
    <name type="scientific">viral metagenome</name>
    <dbReference type="NCBI Taxonomy" id="1070528"/>
    <lineage>
        <taxon>unclassified sequences</taxon>
        <taxon>metagenomes</taxon>
        <taxon>organismal metagenomes</taxon>
    </lineage>
</organism>
<sequence>MLTKILKNLFEEQYEFYKINGVPHTNFRNINYEMAIYSLMFIIHYLEANNYTLTHICLNDFVIYDNIMFLKKETHLVEIKGDYFSYESVEKHGIEFPTKNKENRIHKSNVYESIAYFIYYVLLRKVKNELTEEDMEILFETKPYFFIKNAIQEKCLIYI</sequence>
<dbReference type="EMBL" id="MN738931">
    <property type="protein sequence ID" value="QHT32131.1"/>
    <property type="molecule type" value="Genomic_DNA"/>
</dbReference>
<reference evidence="1" key="1">
    <citation type="journal article" date="2020" name="Nature">
        <title>Giant virus diversity and host interactions through global metagenomics.</title>
        <authorList>
            <person name="Schulz F."/>
            <person name="Roux S."/>
            <person name="Paez-Espino D."/>
            <person name="Jungbluth S."/>
            <person name="Walsh D.A."/>
            <person name="Denef V.J."/>
            <person name="McMahon K.D."/>
            <person name="Konstantinidis K.T."/>
            <person name="Eloe-Fadrosh E.A."/>
            <person name="Kyrpides N.C."/>
            <person name="Woyke T."/>
        </authorList>
    </citation>
    <scope>NUCLEOTIDE SEQUENCE</scope>
    <source>
        <strain evidence="1">GVMAG-M-3300009159-65</strain>
    </source>
</reference>
<evidence type="ECO:0000313" key="1">
    <source>
        <dbReference type="EMBL" id="QHT32131.1"/>
    </source>
</evidence>
<name>A0A6C0ETX2_9ZZZZ</name>
<dbReference type="AlphaFoldDB" id="A0A6C0ETX2"/>
<proteinExistence type="predicted"/>